<gene>
    <name evidence="9" type="ORF">DB88DRAFT_496110</name>
</gene>
<feature type="region of interest" description="Disordered" evidence="7">
    <location>
        <begin position="204"/>
        <end position="223"/>
    </location>
</feature>
<dbReference type="InterPro" id="IPR036345">
    <property type="entry name" value="ExoRNase_PH_dom2_sf"/>
</dbReference>
<dbReference type="GO" id="GO:0071035">
    <property type="term" value="P:nuclear polyadenylation-dependent rRNA catabolic process"/>
    <property type="evidence" value="ECO:0007669"/>
    <property type="project" value="TreeGrafter"/>
</dbReference>
<dbReference type="GO" id="GO:0034473">
    <property type="term" value="P:U1 snRNA 3'-end processing"/>
    <property type="evidence" value="ECO:0007669"/>
    <property type="project" value="TreeGrafter"/>
</dbReference>
<evidence type="ECO:0000313" key="9">
    <source>
        <dbReference type="EMBL" id="KAK1922729.1"/>
    </source>
</evidence>
<comment type="similarity">
    <text evidence="3">Belongs to the RNase PH family.</text>
</comment>
<dbReference type="GO" id="GO:0000176">
    <property type="term" value="C:nuclear exosome (RNase complex)"/>
    <property type="evidence" value="ECO:0007669"/>
    <property type="project" value="TreeGrafter"/>
</dbReference>
<protein>
    <recommendedName>
        <fullName evidence="6">Ribosomal RNA-processing protein 42</fullName>
    </recommendedName>
</protein>
<dbReference type="Gene3D" id="3.30.230.70">
    <property type="entry name" value="GHMP Kinase, N-terminal domain"/>
    <property type="match status" value="1"/>
</dbReference>
<evidence type="ECO:0000313" key="10">
    <source>
        <dbReference type="Proteomes" id="UP001182556"/>
    </source>
</evidence>
<dbReference type="InterPro" id="IPR001247">
    <property type="entry name" value="ExoRNase_PH_dom1"/>
</dbReference>
<dbReference type="GO" id="GO:0034476">
    <property type="term" value="P:U5 snRNA 3'-end processing"/>
    <property type="evidence" value="ECO:0007669"/>
    <property type="project" value="TreeGrafter"/>
</dbReference>
<sequence>MATLSPAERTYIISGLSHPTDPTRLDGRTLLTPRSIEVSYGDAPQASGSARVILGGATEVVAGIRLEVQDIDTSSKGKGKEGWRAVVEVDVTPQAYPQLKDQALSHLSTIYASIIADHFIPSLPALPIVPPTKYFVPHLHLTLLSASSGSPLSALFLAARSAFIDLKIPRTKQIGWEGAQNDLEMGDGDLSGIKAALKVKGKGKVSRRPRGGDDWDLDREGDGEDVLDGREDLPVLVTLNLVPGSDAVFIDATPEEETACPDRIHLFFKPSGKICGIRTEGPEGLEQSRLRPLLEQGQRIAGELAGSLNAQVPA</sequence>
<evidence type="ECO:0000259" key="8">
    <source>
        <dbReference type="Pfam" id="PF01138"/>
    </source>
</evidence>
<dbReference type="GO" id="GO:0071038">
    <property type="term" value="P:TRAMP-dependent tRNA surveillance pathway"/>
    <property type="evidence" value="ECO:0007669"/>
    <property type="project" value="TreeGrafter"/>
</dbReference>
<evidence type="ECO:0000256" key="7">
    <source>
        <dbReference type="SAM" id="MobiDB-lite"/>
    </source>
</evidence>
<evidence type="ECO:0000256" key="5">
    <source>
        <dbReference type="ARBA" id="ARBA00022835"/>
    </source>
</evidence>
<evidence type="ECO:0000256" key="4">
    <source>
        <dbReference type="ARBA" id="ARBA00022490"/>
    </source>
</evidence>
<accession>A0AAD9CVB4</accession>
<dbReference type="InterPro" id="IPR050590">
    <property type="entry name" value="Exosome_comp_Rrp42_subfam"/>
</dbReference>
<dbReference type="InterPro" id="IPR027408">
    <property type="entry name" value="PNPase/RNase_PH_dom_sf"/>
</dbReference>
<dbReference type="GO" id="GO:0034475">
    <property type="term" value="P:U4 snRNA 3'-end processing"/>
    <property type="evidence" value="ECO:0007669"/>
    <property type="project" value="TreeGrafter"/>
</dbReference>
<dbReference type="GO" id="GO:0000467">
    <property type="term" value="P:exonucleolytic trimming to generate mature 3'-end of 5.8S rRNA from tricistronic rRNA transcript (SSU-rRNA, 5.8S rRNA, LSU-rRNA)"/>
    <property type="evidence" value="ECO:0007669"/>
    <property type="project" value="TreeGrafter"/>
</dbReference>
<reference evidence="9" key="1">
    <citation type="submission" date="2023-02" db="EMBL/GenBank/DDBJ databases">
        <title>Identification and recombinant expression of a fungal hydrolase from Papiliotrema laurentii that hydrolyzes apple cutin and clears colloidal polyester polyurethane.</title>
        <authorList>
            <consortium name="DOE Joint Genome Institute"/>
            <person name="Roman V.A."/>
            <person name="Bojanowski C."/>
            <person name="Crable B.R."/>
            <person name="Wagner D.N."/>
            <person name="Hung C.S."/>
            <person name="Nadeau L.J."/>
            <person name="Schratz L."/>
            <person name="Haridas S."/>
            <person name="Pangilinan J."/>
            <person name="Lipzen A."/>
            <person name="Na H."/>
            <person name="Yan M."/>
            <person name="Ng V."/>
            <person name="Grigoriev I.V."/>
            <person name="Spatafora J.W."/>
            <person name="Barlow D."/>
            <person name="Biffinger J."/>
            <person name="Kelley-Loughnane N."/>
            <person name="Varaljay V.A."/>
            <person name="Crookes-Goodson W.J."/>
        </authorList>
    </citation>
    <scope>NUCLEOTIDE SEQUENCE</scope>
    <source>
        <strain evidence="9">5307AH</strain>
    </source>
</reference>
<dbReference type="Proteomes" id="UP001182556">
    <property type="component" value="Unassembled WGS sequence"/>
</dbReference>
<keyword evidence="5" id="KW-0271">Exosome</keyword>
<dbReference type="EMBL" id="JAODAN010000008">
    <property type="protein sequence ID" value="KAK1922729.1"/>
    <property type="molecule type" value="Genomic_DNA"/>
</dbReference>
<dbReference type="SUPFAM" id="SSF55666">
    <property type="entry name" value="Ribonuclease PH domain 2-like"/>
    <property type="match status" value="1"/>
</dbReference>
<keyword evidence="9" id="KW-0689">Ribosomal protein</keyword>
<feature type="domain" description="Exoribonuclease phosphorolytic" evidence="8">
    <location>
        <begin position="34"/>
        <end position="169"/>
    </location>
</feature>
<keyword evidence="10" id="KW-1185">Reference proteome</keyword>
<dbReference type="GO" id="GO:0016075">
    <property type="term" value="P:rRNA catabolic process"/>
    <property type="evidence" value="ECO:0007669"/>
    <property type="project" value="TreeGrafter"/>
</dbReference>
<dbReference type="PANTHER" id="PTHR11097:SF8">
    <property type="entry name" value="EXOSOME COMPLEX COMPONENT RRP42"/>
    <property type="match status" value="1"/>
</dbReference>
<dbReference type="SUPFAM" id="SSF54211">
    <property type="entry name" value="Ribosomal protein S5 domain 2-like"/>
    <property type="match status" value="1"/>
</dbReference>
<proteinExistence type="inferred from homology"/>
<evidence type="ECO:0000256" key="3">
    <source>
        <dbReference type="ARBA" id="ARBA00006678"/>
    </source>
</evidence>
<dbReference type="GO" id="GO:0005730">
    <property type="term" value="C:nucleolus"/>
    <property type="evidence" value="ECO:0007669"/>
    <property type="project" value="UniProtKB-SubCell"/>
</dbReference>
<keyword evidence="9" id="KW-0687">Ribonucleoprotein</keyword>
<feature type="compositionally biased region" description="Acidic residues" evidence="7">
    <location>
        <begin position="214"/>
        <end position="223"/>
    </location>
</feature>
<keyword evidence="4" id="KW-0963">Cytoplasm</keyword>
<dbReference type="GO" id="GO:0005840">
    <property type="term" value="C:ribosome"/>
    <property type="evidence" value="ECO:0007669"/>
    <property type="project" value="UniProtKB-KW"/>
</dbReference>
<comment type="subcellular location">
    <subcellularLocation>
        <location evidence="1">Cytoplasm</location>
    </subcellularLocation>
    <subcellularLocation>
        <location evidence="2">Nucleus</location>
        <location evidence="2">Nucleolus</location>
    </subcellularLocation>
</comment>
<dbReference type="Pfam" id="PF01138">
    <property type="entry name" value="RNase_PH"/>
    <property type="match status" value="1"/>
</dbReference>
<dbReference type="PANTHER" id="PTHR11097">
    <property type="entry name" value="EXOSOME COMPLEX EXONUCLEASE RIBOSOMAL RNA PROCESSING PROTEIN"/>
    <property type="match status" value="1"/>
</dbReference>
<dbReference type="GO" id="GO:0000177">
    <property type="term" value="C:cytoplasmic exosome (RNase complex)"/>
    <property type="evidence" value="ECO:0007669"/>
    <property type="project" value="TreeGrafter"/>
</dbReference>
<evidence type="ECO:0000256" key="6">
    <source>
        <dbReference type="ARBA" id="ARBA00042523"/>
    </source>
</evidence>
<evidence type="ECO:0000256" key="1">
    <source>
        <dbReference type="ARBA" id="ARBA00004496"/>
    </source>
</evidence>
<evidence type="ECO:0000256" key="2">
    <source>
        <dbReference type="ARBA" id="ARBA00004604"/>
    </source>
</evidence>
<organism evidence="9 10">
    <name type="scientific">Papiliotrema laurentii</name>
    <name type="common">Cryptococcus laurentii</name>
    <dbReference type="NCBI Taxonomy" id="5418"/>
    <lineage>
        <taxon>Eukaryota</taxon>
        <taxon>Fungi</taxon>
        <taxon>Dikarya</taxon>
        <taxon>Basidiomycota</taxon>
        <taxon>Agaricomycotina</taxon>
        <taxon>Tremellomycetes</taxon>
        <taxon>Tremellales</taxon>
        <taxon>Rhynchogastremaceae</taxon>
        <taxon>Papiliotrema</taxon>
    </lineage>
</organism>
<dbReference type="GO" id="GO:0035925">
    <property type="term" value="F:mRNA 3'-UTR AU-rich region binding"/>
    <property type="evidence" value="ECO:0007669"/>
    <property type="project" value="TreeGrafter"/>
</dbReference>
<comment type="caution">
    <text evidence="9">The sequence shown here is derived from an EMBL/GenBank/DDBJ whole genome shotgun (WGS) entry which is preliminary data.</text>
</comment>
<dbReference type="AlphaFoldDB" id="A0AAD9CVB4"/>
<name>A0AAD9CVB4_PAPLA</name>
<dbReference type="GO" id="GO:0071028">
    <property type="term" value="P:nuclear mRNA surveillance"/>
    <property type="evidence" value="ECO:0007669"/>
    <property type="project" value="TreeGrafter"/>
</dbReference>
<dbReference type="InterPro" id="IPR020568">
    <property type="entry name" value="Ribosomal_Su5_D2-typ_SF"/>
</dbReference>